<keyword evidence="3" id="KW-1185">Reference proteome</keyword>
<feature type="signal peptide" evidence="1">
    <location>
        <begin position="1"/>
        <end position="23"/>
    </location>
</feature>
<dbReference type="Pfam" id="PF10281">
    <property type="entry name" value="Ish1"/>
    <property type="match status" value="5"/>
</dbReference>
<evidence type="ECO:0000313" key="3">
    <source>
        <dbReference type="Proteomes" id="UP000761534"/>
    </source>
</evidence>
<name>A0A642UUV9_9ASCO</name>
<protein>
    <recommendedName>
        <fullName evidence="4">Meiotic sister chromatid recombination protein 1</fullName>
    </recommendedName>
</protein>
<reference evidence="2" key="1">
    <citation type="journal article" date="2019" name="G3 (Bethesda)">
        <title>Genome Assemblies of Two Rare Opportunistic Yeast Pathogens: Diutina rugosa (syn. Candida rugosa) and Trichomonascus ciferrii (syn. Candida ciferrii).</title>
        <authorList>
            <person name="Mixao V."/>
            <person name="Saus E."/>
            <person name="Hansen A.P."/>
            <person name="Lass-Florl C."/>
            <person name="Gabaldon T."/>
        </authorList>
    </citation>
    <scope>NUCLEOTIDE SEQUENCE</scope>
    <source>
        <strain evidence="2">CBS 4856</strain>
    </source>
</reference>
<comment type="caution">
    <text evidence="2">The sequence shown here is derived from an EMBL/GenBank/DDBJ whole genome shotgun (WGS) entry which is preliminary data.</text>
</comment>
<sequence length="444" mass="51297">MRSFNFVFFACIVFFVLASGNQADERVAELRDELYKKIDFSKEKFYDESGKIRDDVFSRWSNSQLKAFADVHGLDVPQTSKKDELEKFARKNKKLLQDDINYYAQKAAEDTKPFLSKAKEQFIQTSNKLRDDLYEKVDFSKQKFYDGSGKIRDDVFNTWSKSQLKAFADLHGLDVPQTSKKDELERFARRNKKLLQDDINQYTKKAAEDTKSYLNRANAQFSQASKDFFDSSVKLWSDSRLKEFLDARGIHVGPKTNKEKLIELVQQNKQKAIQNAPGSWTFDAWSTEDLQKWLKQQGKKAEGQRQDLVNTAQDYLNRAKDSGTDQYNSIVQSLQDSVNEYKQSSFDKWSDSDLKAYLDTYGIRTYQGSTRNELIAHARSQYRLFTHGADPDGWNRIKDSFVTGGMQLLDGVKVHGGALYSSAKSKAEQWYQQLSKQSPLKFQS</sequence>
<evidence type="ECO:0000256" key="1">
    <source>
        <dbReference type="SAM" id="SignalP"/>
    </source>
</evidence>
<feature type="chain" id="PRO_5024797049" description="Meiotic sister chromatid recombination protein 1" evidence="1">
    <location>
        <begin position="24"/>
        <end position="444"/>
    </location>
</feature>
<evidence type="ECO:0008006" key="4">
    <source>
        <dbReference type="Google" id="ProtNLM"/>
    </source>
</evidence>
<gene>
    <name evidence="2" type="ORF">TRICI_005197</name>
</gene>
<accession>A0A642UUV9</accession>
<organism evidence="2 3">
    <name type="scientific">Trichomonascus ciferrii</name>
    <dbReference type="NCBI Taxonomy" id="44093"/>
    <lineage>
        <taxon>Eukaryota</taxon>
        <taxon>Fungi</taxon>
        <taxon>Dikarya</taxon>
        <taxon>Ascomycota</taxon>
        <taxon>Saccharomycotina</taxon>
        <taxon>Dipodascomycetes</taxon>
        <taxon>Dipodascales</taxon>
        <taxon>Trichomonascaceae</taxon>
        <taxon>Trichomonascus</taxon>
        <taxon>Trichomonascus ciferrii complex</taxon>
    </lineage>
</organism>
<evidence type="ECO:0000313" key="2">
    <source>
        <dbReference type="EMBL" id="KAA8906014.1"/>
    </source>
</evidence>
<keyword evidence="1" id="KW-0732">Signal</keyword>
<dbReference type="AlphaFoldDB" id="A0A642UUV9"/>
<dbReference type="InterPro" id="IPR018803">
    <property type="entry name" value="Ish1/Msc1-like"/>
</dbReference>
<proteinExistence type="predicted"/>
<dbReference type="OrthoDB" id="2527403at2759"/>
<dbReference type="Proteomes" id="UP000761534">
    <property type="component" value="Unassembled WGS sequence"/>
</dbReference>
<dbReference type="EMBL" id="SWFS01000404">
    <property type="protein sequence ID" value="KAA8906014.1"/>
    <property type="molecule type" value="Genomic_DNA"/>
</dbReference>
<dbReference type="VEuPathDB" id="FungiDB:TRICI_005197"/>